<keyword evidence="2" id="KW-1185">Reference proteome</keyword>
<accession>A0A1W0WDI3</accession>
<comment type="caution">
    <text evidence="1">The sequence shown here is derived from an EMBL/GenBank/DDBJ whole genome shotgun (WGS) entry which is preliminary data.</text>
</comment>
<dbReference type="AlphaFoldDB" id="A0A1W0WDI3"/>
<name>A0A1W0WDI3_HYPEX</name>
<reference evidence="2" key="1">
    <citation type="submission" date="2017-01" db="EMBL/GenBank/DDBJ databases">
        <title>Comparative genomics of anhydrobiosis in the tardigrade Hypsibius dujardini.</title>
        <authorList>
            <person name="Yoshida Y."/>
            <person name="Koutsovoulos G."/>
            <person name="Laetsch D."/>
            <person name="Stevens L."/>
            <person name="Kumar S."/>
            <person name="Horikawa D."/>
            <person name="Ishino K."/>
            <person name="Komine S."/>
            <person name="Tomita M."/>
            <person name="Blaxter M."/>
            <person name="Arakawa K."/>
        </authorList>
    </citation>
    <scope>NUCLEOTIDE SEQUENCE [LARGE SCALE GENOMIC DNA]</scope>
    <source>
        <strain evidence="2">Z151</strain>
    </source>
</reference>
<gene>
    <name evidence="1" type="ORF">BV898_12568</name>
</gene>
<evidence type="ECO:0000313" key="2">
    <source>
        <dbReference type="Proteomes" id="UP000192578"/>
    </source>
</evidence>
<dbReference type="Proteomes" id="UP000192578">
    <property type="component" value="Unassembled WGS sequence"/>
</dbReference>
<organism evidence="1 2">
    <name type="scientific">Hypsibius exemplaris</name>
    <name type="common">Freshwater tardigrade</name>
    <dbReference type="NCBI Taxonomy" id="2072580"/>
    <lineage>
        <taxon>Eukaryota</taxon>
        <taxon>Metazoa</taxon>
        <taxon>Ecdysozoa</taxon>
        <taxon>Tardigrada</taxon>
        <taxon>Eutardigrada</taxon>
        <taxon>Parachela</taxon>
        <taxon>Hypsibioidea</taxon>
        <taxon>Hypsibiidae</taxon>
        <taxon>Hypsibius</taxon>
    </lineage>
</organism>
<proteinExistence type="predicted"/>
<protein>
    <submittedName>
        <fullName evidence="1">Uncharacterized protein</fullName>
    </submittedName>
</protein>
<sequence length="123" mass="13461">MCQTKGVCPQCSSAMSIGKKKEVFAFRCKDCKGSLSMRHGGFLEGSHISYQTILSFFAQMCAWRTYTQVTISAYTGRSERAVSDWCTLVKETISVYLGHTPVILGGPGEVGYADGVWIGTTQK</sequence>
<dbReference type="EMBL" id="MTYJ01000128">
    <property type="protein sequence ID" value="OQV13248.1"/>
    <property type="molecule type" value="Genomic_DNA"/>
</dbReference>
<evidence type="ECO:0000313" key="1">
    <source>
        <dbReference type="EMBL" id="OQV13248.1"/>
    </source>
</evidence>